<name>A0A6I8UX94_DROPS</name>
<protein>
    <submittedName>
        <fullName evidence="3">Accessory gland protein Acp53Ea-like</fullName>
    </submittedName>
</protein>
<evidence type="ECO:0000256" key="1">
    <source>
        <dbReference type="SAM" id="SignalP"/>
    </source>
</evidence>
<dbReference type="KEGG" id="dpo:4805681"/>
<keyword evidence="2" id="KW-1185">Reference proteome</keyword>
<gene>
    <name evidence="3" type="primary">LOC4805681</name>
</gene>
<feature type="signal peptide" evidence="1">
    <location>
        <begin position="1"/>
        <end position="19"/>
    </location>
</feature>
<reference evidence="3" key="2">
    <citation type="submission" date="2025-08" db="UniProtKB">
        <authorList>
            <consortium name="RefSeq"/>
        </authorList>
    </citation>
    <scope>IDENTIFICATION</scope>
    <source>
        <strain evidence="3">MV-25-SWS-2005</strain>
        <tissue evidence="3">Whole body</tissue>
    </source>
</reference>
<dbReference type="GeneID" id="4805681"/>
<dbReference type="RefSeq" id="XP_001362040.2">
    <property type="nucleotide sequence ID" value="XM_001362003.4"/>
</dbReference>
<keyword evidence="1" id="KW-0732">Signal</keyword>
<proteinExistence type="predicted"/>
<organism evidence="2 3">
    <name type="scientific">Drosophila pseudoobscura pseudoobscura</name>
    <name type="common">Fruit fly</name>
    <dbReference type="NCBI Taxonomy" id="46245"/>
    <lineage>
        <taxon>Eukaryota</taxon>
        <taxon>Metazoa</taxon>
        <taxon>Ecdysozoa</taxon>
        <taxon>Arthropoda</taxon>
        <taxon>Hexapoda</taxon>
        <taxon>Insecta</taxon>
        <taxon>Pterygota</taxon>
        <taxon>Neoptera</taxon>
        <taxon>Endopterygota</taxon>
        <taxon>Diptera</taxon>
        <taxon>Brachycera</taxon>
        <taxon>Muscomorpha</taxon>
        <taxon>Ephydroidea</taxon>
        <taxon>Drosophilidae</taxon>
        <taxon>Drosophila</taxon>
        <taxon>Sophophora</taxon>
    </lineage>
</organism>
<feature type="chain" id="PRO_5026276174" evidence="1">
    <location>
        <begin position="20"/>
        <end position="120"/>
    </location>
</feature>
<dbReference type="AlphaFoldDB" id="A0A6I8UX94"/>
<sequence>MNLLKAALLLSALVVLSEAGEESGSIDWEKWLECTHIGARASAQILRRTIPAMRVLYQCIDFEPLRDPEFSQLRLLKNIYKFLKLSVYDKQSCLLDPLKGVVNTLEPYVERIDSMHCLDS</sequence>
<evidence type="ECO:0000313" key="2">
    <source>
        <dbReference type="Proteomes" id="UP000001819"/>
    </source>
</evidence>
<accession>A0A6I8UX94</accession>
<dbReference type="InterPro" id="IPR009392">
    <property type="entry name" value="ACP53EA"/>
</dbReference>
<dbReference type="Pfam" id="PF06313">
    <property type="entry name" value="ACP53EA"/>
    <property type="match status" value="1"/>
</dbReference>
<dbReference type="OMA" id="WLACNRI"/>
<reference evidence="2" key="1">
    <citation type="submission" date="2024-06" db="UniProtKB">
        <authorList>
            <consortium name="RefSeq"/>
        </authorList>
    </citation>
    <scope>NUCLEOTIDE SEQUENCE [LARGE SCALE GENOMIC DNA]</scope>
    <source>
        <strain evidence="2">MV2-25</strain>
    </source>
</reference>
<dbReference type="Bgee" id="FBgn0243575">
    <property type="expression patterns" value="Expressed in male reproductive system and 1 other cell type or tissue"/>
</dbReference>
<dbReference type="FunCoup" id="A0A6I8UX94">
    <property type="interactions" value="31"/>
</dbReference>
<dbReference type="Proteomes" id="UP000001819">
    <property type="component" value="Chromosome 3"/>
</dbReference>
<dbReference type="InParanoid" id="A0A6I8UX94"/>
<evidence type="ECO:0000313" key="3">
    <source>
        <dbReference type="RefSeq" id="XP_001362040.2"/>
    </source>
</evidence>